<evidence type="ECO:0000313" key="2">
    <source>
        <dbReference type="EMBL" id="MBB5335821.1"/>
    </source>
</evidence>
<dbReference type="Gene3D" id="2.30.30.940">
    <property type="match status" value="1"/>
</dbReference>
<proteinExistence type="predicted"/>
<protein>
    <submittedName>
        <fullName evidence="2">Conjugative relaxase-like TrwC/TraI family protein</fullName>
    </submittedName>
</protein>
<dbReference type="SUPFAM" id="SSF52540">
    <property type="entry name" value="P-loop containing nucleoside triphosphate hydrolases"/>
    <property type="match status" value="2"/>
</dbReference>
<dbReference type="RefSeq" id="WP_183860177.1">
    <property type="nucleotide sequence ID" value="NZ_JACHFH010000009.1"/>
</dbReference>
<comment type="caution">
    <text evidence="2">The sequence shown here is derived from an EMBL/GenBank/DDBJ whole genome shotgun (WGS) entry which is preliminary data.</text>
</comment>
<dbReference type="Pfam" id="PF08751">
    <property type="entry name" value="TrwC"/>
    <property type="match status" value="1"/>
</dbReference>
<dbReference type="InterPro" id="IPR014059">
    <property type="entry name" value="TraI/TrwC_relax"/>
</dbReference>
<sequence>MLSIDNIGLNQASTYYSEDDYYTRNLNKDDEWQGNLTQKYSNEKGFSPKDFDNALKSMPNSKRAAYDLTFSAPKSVSIAMILDNEKKADMIQAHNKAVTDTIKEIEANEIEARITKNRITERVLTGKIAVAKFNHFVSREQDMQLHTHCVVLNRTEYNGKEYAISNENLYTNKILYGQLYRNRLAKNLQDIGYSCHITDTEKGFFELDNIEQDWIDNFSTRRQQINEKLKEWGTNSALASDKATLLTRQAKINKDFSLLEKSWQKQINGKISIDKNPLKIKISTSQKNNAFNQAVDSIANQKFAFTRKELERAVLAEGCTLGMNRSDFTTHFENSDLINLGTQKNIADTTTFYTTANNIAVEEEIMSNITNTSKLQNITDAKKDLDNIISQQHLSLTSEQKQAILNIANSNMQFSAVQGLAGTGKTYMLNSTRELFEKHGYTVSGMAFTGKAAEGLGTAGIKSTTIHSFLNHLERTTNISIESDLKQTWDFSNLKPTGKELWVIDEAGTLNNNLFLSVQKAAIAKNAKILLVGDYNQFNPIGPGNAYQSLVQSGKISTSYLTDIRRQSDEILLNAVKESVSGDISKSISLLAKNIKEIKSPITRFKLITKEYTSLSLPEQDTTIVLTAKNTERNTLNESIRDALIRSGQIDINNQKGFAVISNKNEKTIKSFAPGDKIIFTKNNHKLNIMNGQLGKITAINNNFMTISSNSKSFNIDMNNYQHLDYGYCFTGYKSQGMTVNKAIVNINSKNTTLNSRNAYYVNISRAKNGISIYTDNISNISNQIKQWQKKITSDDFLIKQSTSLRNKNISKNSIKHSILKKPLNAAEFSINSIKEASQKLNTSKTINSIATKIQSHIHL</sequence>
<accession>A0A840UDL3</accession>
<dbReference type="CDD" id="cd18809">
    <property type="entry name" value="SF1_C_RecD"/>
    <property type="match status" value="1"/>
</dbReference>
<keyword evidence="3" id="KW-1185">Reference proteome</keyword>
<feature type="domain" description="TrwC relaxase" evidence="1">
    <location>
        <begin position="11"/>
        <end position="267"/>
    </location>
</feature>
<dbReference type="NCBIfam" id="TIGR02686">
    <property type="entry name" value="relax_trwC"/>
    <property type="match status" value="1"/>
</dbReference>
<dbReference type="EMBL" id="JACHFH010000009">
    <property type="protein sequence ID" value="MBB5335821.1"/>
    <property type="molecule type" value="Genomic_DNA"/>
</dbReference>
<dbReference type="InterPro" id="IPR027417">
    <property type="entry name" value="P-loop_NTPase"/>
</dbReference>
<dbReference type="InterPro" id="IPR014862">
    <property type="entry name" value="TrwC"/>
</dbReference>
<dbReference type="Gene3D" id="3.40.50.300">
    <property type="entry name" value="P-loop containing nucleotide triphosphate hydrolases"/>
    <property type="match status" value="2"/>
</dbReference>
<dbReference type="CDD" id="cd17933">
    <property type="entry name" value="DEXSc_RecD-like"/>
    <property type="match status" value="1"/>
</dbReference>
<dbReference type="Proteomes" id="UP000559117">
    <property type="component" value="Unassembled WGS sequence"/>
</dbReference>
<dbReference type="SUPFAM" id="SSF55464">
    <property type="entry name" value="Origin of replication-binding domain, RBD-like"/>
    <property type="match status" value="1"/>
</dbReference>
<evidence type="ECO:0000259" key="1">
    <source>
        <dbReference type="Pfam" id="PF08751"/>
    </source>
</evidence>
<gene>
    <name evidence="2" type="ORF">HNR32_000955</name>
</gene>
<organism evidence="2 3">
    <name type="scientific">Pectinatus brassicae</name>
    <dbReference type="NCBI Taxonomy" id="862415"/>
    <lineage>
        <taxon>Bacteria</taxon>
        <taxon>Bacillati</taxon>
        <taxon>Bacillota</taxon>
        <taxon>Negativicutes</taxon>
        <taxon>Selenomonadales</taxon>
        <taxon>Selenomonadaceae</taxon>
        <taxon>Pectinatus</taxon>
    </lineage>
</organism>
<name>A0A840UDL3_9FIRM</name>
<dbReference type="Pfam" id="PF13604">
    <property type="entry name" value="AAA_30"/>
    <property type="match status" value="1"/>
</dbReference>
<evidence type="ECO:0000313" key="3">
    <source>
        <dbReference type="Proteomes" id="UP000559117"/>
    </source>
</evidence>
<dbReference type="AlphaFoldDB" id="A0A840UDL3"/>
<reference evidence="2 3" key="1">
    <citation type="submission" date="2020-08" db="EMBL/GenBank/DDBJ databases">
        <title>Genomic Encyclopedia of Type Strains, Phase IV (KMG-IV): sequencing the most valuable type-strain genomes for metagenomic binning, comparative biology and taxonomic classification.</title>
        <authorList>
            <person name="Goeker M."/>
        </authorList>
    </citation>
    <scope>NUCLEOTIDE SEQUENCE [LARGE SCALE GENOMIC DNA]</scope>
    <source>
        <strain evidence="2 3">DSM 24661</strain>
    </source>
</reference>
<dbReference type="NCBIfam" id="NF041492">
    <property type="entry name" value="MobF"/>
    <property type="match status" value="1"/>
</dbReference>